<feature type="transmembrane region" description="Helical" evidence="8">
    <location>
        <begin position="228"/>
        <end position="254"/>
    </location>
</feature>
<keyword evidence="3" id="KW-0813">Transport</keyword>
<evidence type="ECO:0000256" key="3">
    <source>
        <dbReference type="ARBA" id="ARBA00022448"/>
    </source>
</evidence>
<gene>
    <name evidence="9" type="ORF">V6575_20885</name>
</gene>
<evidence type="ECO:0000256" key="7">
    <source>
        <dbReference type="ARBA" id="ARBA00023136"/>
    </source>
</evidence>
<dbReference type="SUPFAM" id="SSF81345">
    <property type="entry name" value="ABC transporter involved in vitamin B12 uptake, BtuC"/>
    <property type="match status" value="1"/>
</dbReference>
<evidence type="ECO:0000256" key="2">
    <source>
        <dbReference type="ARBA" id="ARBA00007935"/>
    </source>
</evidence>
<sequence length="328" mass="34542">MTRIVGTLFMVLTGLMIAGLSYGDYPIPLDQLIKTILRMPDAPAYLDMIVFDLRMPRLLLSMLVGAALAVAGAITQAIMRNPLAEPGLLGINAGAALAVMLVIVAFKNAPVSLLPWAGFLGAGAMAMMIYLLSWRNGTASLRIILIGIGLSSLAGAASTVLSTYGAITDVQRALIWLSGSVYHADWTYVRTLALWLVGPVTLTLFSLRQLDLICFGDAVAHGLGQRVNLVRVLMISLCTLISGAAVAAAGLIGFVGLIAPHIARRLVGPGHRRILPVSALIGAVLVMAADLLGRTVIAPSQLPAGLVTALIGAPFFGYLLWKHRHVPA</sequence>
<organism evidence="9 10">
    <name type="scientific">Roseibium algae</name>
    <dbReference type="NCBI Taxonomy" id="3123038"/>
    <lineage>
        <taxon>Bacteria</taxon>
        <taxon>Pseudomonadati</taxon>
        <taxon>Pseudomonadota</taxon>
        <taxon>Alphaproteobacteria</taxon>
        <taxon>Hyphomicrobiales</taxon>
        <taxon>Stappiaceae</taxon>
        <taxon>Roseibium</taxon>
    </lineage>
</organism>
<name>A0ABU8TR01_9HYPH</name>
<dbReference type="PANTHER" id="PTHR30472">
    <property type="entry name" value="FERRIC ENTEROBACTIN TRANSPORT SYSTEM PERMEASE PROTEIN"/>
    <property type="match status" value="1"/>
</dbReference>
<dbReference type="Gene3D" id="1.10.3470.10">
    <property type="entry name" value="ABC transporter involved in vitamin B12 uptake, BtuC"/>
    <property type="match status" value="1"/>
</dbReference>
<dbReference type="PANTHER" id="PTHR30472:SF24">
    <property type="entry name" value="FERRIC ENTEROBACTIN TRANSPORT SYSTEM PERMEASE PROTEIN FEPG"/>
    <property type="match status" value="1"/>
</dbReference>
<dbReference type="InterPro" id="IPR000522">
    <property type="entry name" value="ABC_transptr_permease_BtuC"/>
</dbReference>
<feature type="transmembrane region" description="Helical" evidence="8">
    <location>
        <begin position="187"/>
        <end position="207"/>
    </location>
</feature>
<dbReference type="RefSeq" id="WP_340277164.1">
    <property type="nucleotide sequence ID" value="NZ_JBAKIA010000021.1"/>
</dbReference>
<keyword evidence="4" id="KW-1003">Cell membrane</keyword>
<keyword evidence="6 8" id="KW-1133">Transmembrane helix</keyword>
<accession>A0ABU8TR01</accession>
<feature type="transmembrane region" description="Helical" evidence="8">
    <location>
        <begin position="58"/>
        <end position="75"/>
    </location>
</feature>
<evidence type="ECO:0000256" key="5">
    <source>
        <dbReference type="ARBA" id="ARBA00022692"/>
    </source>
</evidence>
<comment type="caution">
    <text evidence="9">The sequence shown here is derived from an EMBL/GenBank/DDBJ whole genome shotgun (WGS) entry which is preliminary data.</text>
</comment>
<keyword evidence="5 8" id="KW-0812">Transmembrane</keyword>
<evidence type="ECO:0000313" key="10">
    <source>
        <dbReference type="Proteomes" id="UP001385499"/>
    </source>
</evidence>
<dbReference type="CDD" id="cd06550">
    <property type="entry name" value="TM_ABC_iron-siderophores_like"/>
    <property type="match status" value="1"/>
</dbReference>
<evidence type="ECO:0000256" key="4">
    <source>
        <dbReference type="ARBA" id="ARBA00022475"/>
    </source>
</evidence>
<evidence type="ECO:0000256" key="8">
    <source>
        <dbReference type="SAM" id="Phobius"/>
    </source>
</evidence>
<feature type="transmembrane region" description="Helical" evidence="8">
    <location>
        <begin position="113"/>
        <end position="132"/>
    </location>
</feature>
<protein>
    <submittedName>
        <fullName evidence="9">Iron ABC transporter permease</fullName>
    </submittedName>
</protein>
<evidence type="ECO:0000256" key="1">
    <source>
        <dbReference type="ARBA" id="ARBA00004651"/>
    </source>
</evidence>
<dbReference type="EMBL" id="JBAKIA010000021">
    <property type="protein sequence ID" value="MEJ8476552.1"/>
    <property type="molecule type" value="Genomic_DNA"/>
</dbReference>
<keyword evidence="7 8" id="KW-0472">Membrane</keyword>
<comment type="similarity">
    <text evidence="2">Belongs to the binding-protein-dependent transport system permease family. FecCD subfamily.</text>
</comment>
<dbReference type="Proteomes" id="UP001385499">
    <property type="component" value="Unassembled WGS sequence"/>
</dbReference>
<evidence type="ECO:0000256" key="6">
    <source>
        <dbReference type="ARBA" id="ARBA00022989"/>
    </source>
</evidence>
<comment type="subcellular location">
    <subcellularLocation>
        <location evidence="1">Cell membrane</location>
        <topology evidence="1">Multi-pass membrane protein</topology>
    </subcellularLocation>
</comment>
<dbReference type="InterPro" id="IPR037294">
    <property type="entry name" value="ABC_BtuC-like"/>
</dbReference>
<dbReference type="Pfam" id="PF01032">
    <property type="entry name" value="FecCD"/>
    <property type="match status" value="1"/>
</dbReference>
<feature type="transmembrane region" description="Helical" evidence="8">
    <location>
        <begin position="274"/>
        <end position="292"/>
    </location>
</feature>
<proteinExistence type="inferred from homology"/>
<reference evidence="9 10" key="1">
    <citation type="submission" date="2024-02" db="EMBL/GenBank/DDBJ databases">
        <title>Roseibium algae sp. nov., isolated from marine alga (Grateloupia sp.), showing potential in myo-inositol conversion.</title>
        <authorList>
            <person name="Wang Y."/>
        </authorList>
    </citation>
    <scope>NUCLEOTIDE SEQUENCE [LARGE SCALE GENOMIC DNA]</scope>
    <source>
        <strain evidence="9 10">H3510</strain>
    </source>
</reference>
<evidence type="ECO:0000313" key="9">
    <source>
        <dbReference type="EMBL" id="MEJ8476552.1"/>
    </source>
</evidence>
<feature type="transmembrane region" description="Helical" evidence="8">
    <location>
        <begin position="144"/>
        <end position="167"/>
    </location>
</feature>
<feature type="transmembrane region" description="Helical" evidence="8">
    <location>
        <begin position="304"/>
        <end position="321"/>
    </location>
</feature>
<keyword evidence="10" id="KW-1185">Reference proteome</keyword>
<feature type="transmembrane region" description="Helical" evidence="8">
    <location>
        <begin position="87"/>
        <end position="107"/>
    </location>
</feature>